<feature type="transmembrane region" description="Helical" evidence="1">
    <location>
        <begin position="38"/>
        <end position="56"/>
    </location>
</feature>
<protein>
    <submittedName>
        <fullName evidence="2">Stage III sporulation protein AF</fullName>
    </submittedName>
</protein>
<accession>A0ABM7T4J9</accession>
<proteinExistence type="predicted"/>
<evidence type="ECO:0000256" key="1">
    <source>
        <dbReference type="SAM" id="Phobius"/>
    </source>
</evidence>
<name>A0ABM7T4J9_9CLOT</name>
<evidence type="ECO:0000313" key="3">
    <source>
        <dbReference type="Proteomes" id="UP000824633"/>
    </source>
</evidence>
<organism evidence="2 3">
    <name type="scientific">Clostridium gelidum</name>
    <dbReference type="NCBI Taxonomy" id="704125"/>
    <lineage>
        <taxon>Bacteria</taxon>
        <taxon>Bacillati</taxon>
        <taxon>Bacillota</taxon>
        <taxon>Clostridia</taxon>
        <taxon>Eubacteriales</taxon>
        <taxon>Clostridiaceae</taxon>
        <taxon>Clostridium</taxon>
    </lineage>
</organism>
<keyword evidence="1" id="KW-0472">Membrane</keyword>
<dbReference type="NCBIfam" id="TIGR02896">
    <property type="entry name" value="spore_III_AF"/>
    <property type="match status" value="1"/>
</dbReference>
<evidence type="ECO:0000313" key="2">
    <source>
        <dbReference type="EMBL" id="BCZ46884.1"/>
    </source>
</evidence>
<keyword evidence="1" id="KW-0812">Transmembrane</keyword>
<gene>
    <name evidence="2" type="ORF">psyc5s11_29510</name>
</gene>
<dbReference type="Proteomes" id="UP000824633">
    <property type="component" value="Chromosome"/>
</dbReference>
<keyword evidence="1" id="KW-1133">Transmembrane helix</keyword>
<dbReference type="InterPro" id="IPR014245">
    <property type="entry name" value="Spore_III_AF"/>
</dbReference>
<sequence>MFIEALKNIVITLVTILIFISAVELIAPSNKMKKYIQFILGLILVTVILNPIIQFISSGEKSVTDGIQSYEQVFSQNENKVNKGNTTNIFKNDQDKVDVRKKTFMNNFNKNCDNLLKNKYKDKTFKSEIDCDVDFVNITLNVKKLKIGVGENKINKIKKIVINKELETTTKEENKEYTEMVNFISSELNVPNEKIEVYKLDE</sequence>
<dbReference type="EMBL" id="AP024849">
    <property type="protein sequence ID" value="BCZ46884.1"/>
    <property type="molecule type" value="Genomic_DNA"/>
</dbReference>
<keyword evidence="3" id="KW-1185">Reference proteome</keyword>
<dbReference type="Pfam" id="PF09581">
    <property type="entry name" value="Spore_III_AF"/>
    <property type="match status" value="1"/>
</dbReference>
<reference evidence="3" key="1">
    <citation type="submission" date="2021-07" db="EMBL/GenBank/DDBJ databases">
        <title>Complete genome sequencing of a Clostridium isolate.</title>
        <authorList>
            <person name="Ueki A."/>
            <person name="Tonouchi A."/>
        </authorList>
    </citation>
    <scope>NUCLEOTIDE SEQUENCE [LARGE SCALE GENOMIC DNA]</scope>
    <source>
        <strain evidence="3">C5S11</strain>
    </source>
</reference>
<dbReference type="RefSeq" id="WP_224033282.1">
    <property type="nucleotide sequence ID" value="NZ_AP024849.1"/>
</dbReference>
<feature type="transmembrane region" description="Helical" evidence="1">
    <location>
        <begin position="6"/>
        <end position="26"/>
    </location>
</feature>